<evidence type="ECO:0000313" key="2">
    <source>
        <dbReference type="Proteomes" id="UP000031189"/>
    </source>
</evidence>
<keyword evidence="1" id="KW-0946">Virion</keyword>
<sequence>MVNLTTKERLLLEDEKSHEILCVSKYKDYANRASCQELKNLFSSLAQKEQQHLDTVNQILNGTVPNVNSGSQNSQNQQMTQDNTLSMPNIGSNVSNGAYDENDKMLCQDCLSTEKYVSATYNTAIFEFKDKNIRQVLNHIQKEEQEHGEKIYNYMSQHNMYN</sequence>
<dbReference type="STRING" id="1577792.QX51_17495"/>
<protein>
    <submittedName>
        <fullName evidence="1">Coat protein F</fullName>
    </submittedName>
</protein>
<dbReference type="Proteomes" id="UP000031189">
    <property type="component" value="Unassembled WGS sequence"/>
</dbReference>
<proteinExistence type="predicted"/>
<gene>
    <name evidence="1" type="ORF">QX51_17495</name>
</gene>
<dbReference type="Gene3D" id="1.20.1260.10">
    <property type="match status" value="1"/>
</dbReference>
<accession>A0A0B3W0H3</accession>
<organism evidence="1 2">
    <name type="scientific">Terrisporobacter othiniensis</name>
    <dbReference type="NCBI Taxonomy" id="1577792"/>
    <lineage>
        <taxon>Bacteria</taxon>
        <taxon>Bacillati</taxon>
        <taxon>Bacillota</taxon>
        <taxon>Clostridia</taxon>
        <taxon>Peptostreptococcales</taxon>
        <taxon>Peptostreptococcaceae</taxon>
        <taxon>Terrisporobacter</taxon>
    </lineage>
</organism>
<reference evidence="1 2" key="1">
    <citation type="submission" date="2014-12" db="EMBL/GenBank/DDBJ databases">
        <title>Draft genome sequence of Terrisporobacter sp. 08-306576, isolated from the blood culture of a bacteremia patient.</title>
        <authorList>
            <person name="Lund L.C."/>
            <person name="Sydenham T.V."/>
            <person name="Hogh S.V."/>
            <person name="Skov M.N."/>
            <person name="Kemp M."/>
            <person name="Justesen U.S."/>
        </authorList>
    </citation>
    <scope>NUCLEOTIDE SEQUENCE [LARGE SCALE GENOMIC DNA]</scope>
    <source>
        <strain evidence="1 2">08-306576</strain>
    </source>
</reference>
<dbReference type="InterPro" id="IPR012347">
    <property type="entry name" value="Ferritin-like"/>
</dbReference>
<keyword evidence="1" id="KW-0167">Capsid protein</keyword>
<dbReference type="RefSeq" id="WP_039681191.1">
    <property type="nucleotide sequence ID" value="NZ_JAWGXO010000022.1"/>
</dbReference>
<comment type="caution">
    <text evidence="1">The sequence shown here is derived from an EMBL/GenBank/DDBJ whole genome shotgun (WGS) entry which is preliminary data.</text>
</comment>
<dbReference type="CDD" id="cd00657">
    <property type="entry name" value="Ferritin_like"/>
    <property type="match status" value="1"/>
</dbReference>
<dbReference type="OrthoDB" id="1706542at2"/>
<dbReference type="AlphaFoldDB" id="A0A0B3W0H3"/>
<dbReference type="EMBL" id="JWHR01000148">
    <property type="protein sequence ID" value="KHS55772.1"/>
    <property type="molecule type" value="Genomic_DNA"/>
</dbReference>
<dbReference type="Pfam" id="PF07875">
    <property type="entry name" value="Coat_F"/>
    <property type="match status" value="1"/>
</dbReference>
<evidence type="ECO:0000313" key="1">
    <source>
        <dbReference type="EMBL" id="KHS55772.1"/>
    </source>
</evidence>
<name>A0A0B3W0H3_9FIRM</name>
<dbReference type="SUPFAM" id="SSF47240">
    <property type="entry name" value="Ferritin-like"/>
    <property type="match status" value="1"/>
</dbReference>
<dbReference type="InterPro" id="IPR009078">
    <property type="entry name" value="Ferritin-like_SF"/>
</dbReference>
<dbReference type="InterPro" id="IPR012851">
    <property type="entry name" value="Spore_coat_CotF-like"/>
</dbReference>
<keyword evidence="2" id="KW-1185">Reference proteome</keyword>